<evidence type="ECO:0000313" key="4">
    <source>
        <dbReference type="EMBL" id="MBC8541340.1"/>
    </source>
</evidence>
<reference evidence="4" key="1">
    <citation type="submission" date="2020-08" db="EMBL/GenBank/DDBJ databases">
        <title>Genome public.</title>
        <authorList>
            <person name="Liu C."/>
            <person name="Sun Q."/>
        </authorList>
    </citation>
    <scope>NUCLEOTIDE SEQUENCE</scope>
    <source>
        <strain evidence="4">H8</strain>
    </source>
</reference>
<keyword evidence="1" id="KW-0326">Glycosidase</keyword>
<dbReference type="InterPro" id="IPR013785">
    <property type="entry name" value="Aldolase_TIM"/>
</dbReference>
<dbReference type="AlphaFoldDB" id="A0A926HZM9"/>
<dbReference type="Proteomes" id="UP000611762">
    <property type="component" value="Unassembled WGS sequence"/>
</dbReference>
<keyword evidence="5" id="KW-1185">Reference proteome</keyword>
<dbReference type="InterPro" id="IPR008979">
    <property type="entry name" value="Galactose-bd-like_sf"/>
</dbReference>
<proteinExistence type="predicted"/>
<feature type="domain" description="F5/8 type C" evidence="3">
    <location>
        <begin position="547"/>
        <end position="710"/>
    </location>
</feature>
<evidence type="ECO:0000259" key="3">
    <source>
        <dbReference type="PROSITE" id="PS50022"/>
    </source>
</evidence>
<feature type="signal peptide" evidence="2">
    <location>
        <begin position="1"/>
        <end position="24"/>
    </location>
</feature>
<dbReference type="GO" id="GO:0016798">
    <property type="term" value="F:hydrolase activity, acting on glycosyl bonds"/>
    <property type="evidence" value="ECO:0007669"/>
    <property type="project" value="UniProtKB-KW"/>
</dbReference>
<keyword evidence="1" id="KW-0378">Hydrolase</keyword>
<sequence>MKRIIATALFASLTLFIAPAICHASTENLFRTNPEKSIIFNEDPMEYGYRNGNFTSSGLASWADQFVDTNVGTIMLNTQSGRANYSGYTTEAYWEGVAHDSDYWTTDLNGLRQKHYTGMLNGIEFTEERIKLLRERGISPWVSIRMNDVHDMSDMDNPLHATFTKQHQSMLVGANSPFYDDQRCLNYLNPEVRNWYFATIRENIERYDMDGLELDFMRESYTLFDAADRAALTEVYTQLVKDIRKVLDQYEMVRGHEIYLGVRVPAAVHVAVDYGLDVEEWSRLGLVDLVCVTARWATSDTDMEIEKWTELLKTQAGNKNIIISAGIESIYRSNYGQGPGQYTGIETTRGMAHSFLSRGADCIYLYNHMNEYIGTGQGHMYNQFRDWKPMLQQVNSIENMAGLVRRHAITFRDRVAHNENVTSVLPIVLTPATPQSQDLNVHVGSVNETYDTDNYVIIGVNQNYNGTGAGAVTSAGDASVKINGVECSYVGDVVTINEPRPKNLSYEPFDLIRYKVPKGVLKSGYNAVVVEALNGKTIELQWVEVYMNSSLPGMRNLALNKTVTASSYFEESTHYIPERAVDGTVDLWGWTPMFPADTKPDWWMLDLGEAYNVSRIEIVARQLRDGGDEGNVAYRSNFKVQGSADAAFTAPVEIASTGSYGQSVIEPGGTWNITIPEENITPIRYVRIIEQDNENVAYTFPFLTEVRVFE</sequence>
<dbReference type="SUPFAM" id="SSF49785">
    <property type="entry name" value="Galactose-binding domain-like"/>
    <property type="match status" value="1"/>
</dbReference>
<name>A0A926HZM9_9FIRM</name>
<dbReference type="PANTHER" id="PTHR45713">
    <property type="entry name" value="FTP DOMAIN-CONTAINING PROTEIN"/>
    <property type="match status" value="1"/>
</dbReference>
<dbReference type="PANTHER" id="PTHR45713:SF6">
    <property type="entry name" value="F5_8 TYPE C DOMAIN-CONTAINING PROTEIN"/>
    <property type="match status" value="1"/>
</dbReference>
<dbReference type="Gene3D" id="2.60.120.260">
    <property type="entry name" value="Galactose-binding domain-like"/>
    <property type="match status" value="1"/>
</dbReference>
<dbReference type="InterPro" id="IPR051941">
    <property type="entry name" value="BG_Antigen-Binding_Lectin"/>
</dbReference>
<gene>
    <name evidence="4" type="ORF">H8698_10165</name>
</gene>
<dbReference type="InterPro" id="IPR017853">
    <property type="entry name" value="GH"/>
</dbReference>
<organism evidence="4 5">
    <name type="scientific">Congzhengia minquanensis</name>
    <dbReference type="NCBI Taxonomy" id="2763657"/>
    <lineage>
        <taxon>Bacteria</taxon>
        <taxon>Bacillati</taxon>
        <taxon>Bacillota</taxon>
        <taxon>Clostridia</taxon>
        <taxon>Eubacteriales</taxon>
        <taxon>Oscillospiraceae</taxon>
        <taxon>Congzhengia</taxon>
    </lineage>
</organism>
<evidence type="ECO:0000256" key="1">
    <source>
        <dbReference type="ARBA" id="ARBA00023295"/>
    </source>
</evidence>
<dbReference type="EMBL" id="JACRSU010000003">
    <property type="protein sequence ID" value="MBC8541340.1"/>
    <property type="molecule type" value="Genomic_DNA"/>
</dbReference>
<feature type="chain" id="PRO_5037518614" evidence="2">
    <location>
        <begin position="25"/>
        <end position="710"/>
    </location>
</feature>
<evidence type="ECO:0000256" key="2">
    <source>
        <dbReference type="SAM" id="SignalP"/>
    </source>
</evidence>
<accession>A0A926HZM9</accession>
<dbReference type="SUPFAM" id="SSF51445">
    <property type="entry name" value="(Trans)glycosidases"/>
    <property type="match status" value="1"/>
</dbReference>
<dbReference type="PROSITE" id="PS50022">
    <property type="entry name" value="FA58C_3"/>
    <property type="match status" value="1"/>
</dbReference>
<evidence type="ECO:0000313" key="5">
    <source>
        <dbReference type="Proteomes" id="UP000611762"/>
    </source>
</evidence>
<protein>
    <submittedName>
        <fullName evidence="4">Discoidin domain-containing protein</fullName>
    </submittedName>
</protein>
<dbReference type="Pfam" id="PF00754">
    <property type="entry name" value="F5_F8_type_C"/>
    <property type="match status" value="1"/>
</dbReference>
<keyword evidence="2" id="KW-0732">Signal</keyword>
<dbReference type="InterPro" id="IPR000421">
    <property type="entry name" value="FA58C"/>
</dbReference>
<dbReference type="Gene3D" id="3.20.20.70">
    <property type="entry name" value="Aldolase class I"/>
    <property type="match status" value="1"/>
</dbReference>
<comment type="caution">
    <text evidence="4">The sequence shown here is derived from an EMBL/GenBank/DDBJ whole genome shotgun (WGS) entry which is preliminary data.</text>
</comment>
<dbReference type="RefSeq" id="WP_249313387.1">
    <property type="nucleotide sequence ID" value="NZ_JACRSU010000003.1"/>
</dbReference>